<protein>
    <recommendedName>
        <fullName evidence="3">DUF1127 domain-containing protein</fullName>
    </recommendedName>
</protein>
<dbReference type="EMBL" id="LAJE02000401">
    <property type="protein sequence ID" value="OEO28022.1"/>
    <property type="molecule type" value="Genomic_DNA"/>
</dbReference>
<gene>
    <name evidence="1" type="ORF">VW23_006390</name>
</gene>
<reference evidence="1 2" key="1">
    <citation type="journal article" date="2015" name="Genome Announc.">
        <title>Genome Assemblies of Three Soil-Associated Devosia species: D. insulae, D. limi, and D. soli.</title>
        <authorList>
            <person name="Hassan Y.I."/>
            <person name="Lepp D."/>
            <person name="Zhou T."/>
        </authorList>
    </citation>
    <scope>NUCLEOTIDE SEQUENCE [LARGE SCALE GENOMIC DNA]</scope>
    <source>
        <strain evidence="1 2">DS-56</strain>
    </source>
</reference>
<evidence type="ECO:0000313" key="2">
    <source>
        <dbReference type="Proteomes" id="UP000095463"/>
    </source>
</evidence>
<accession>A0A1E5XHF4</accession>
<organism evidence="1 2">
    <name type="scientific">Devosia insulae DS-56</name>
    <dbReference type="NCBI Taxonomy" id="1116389"/>
    <lineage>
        <taxon>Bacteria</taxon>
        <taxon>Pseudomonadati</taxon>
        <taxon>Pseudomonadota</taxon>
        <taxon>Alphaproteobacteria</taxon>
        <taxon>Hyphomicrobiales</taxon>
        <taxon>Devosiaceae</taxon>
        <taxon>Devosia</taxon>
    </lineage>
</organism>
<comment type="caution">
    <text evidence="1">The sequence shown here is derived from an EMBL/GenBank/DDBJ whole genome shotgun (WGS) entry which is preliminary data.</text>
</comment>
<sequence length="99" mass="10990">MLQSLVNAIRSYRSSRAQRLALADLLTMPAHRRDELGISLSDVLDARDRRRHHRAECCAGAAARLPPARVAWTRQVRQCCVELVCAPVCEGNQRALALG</sequence>
<dbReference type="Proteomes" id="UP000095463">
    <property type="component" value="Unassembled WGS sequence"/>
</dbReference>
<name>A0A1E5XHF4_9HYPH</name>
<keyword evidence="2" id="KW-1185">Reference proteome</keyword>
<proteinExistence type="predicted"/>
<dbReference type="RefSeq" id="WP_069912598.1">
    <property type="nucleotide sequence ID" value="NZ_LAJE02000401.1"/>
</dbReference>
<evidence type="ECO:0008006" key="3">
    <source>
        <dbReference type="Google" id="ProtNLM"/>
    </source>
</evidence>
<evidence type="ECO:0000313" key="1">
    <source>
        <dbReference type="EMBL" id="OEO28022.1"/>
    </source>
</evidence>
<dbReference type="AlphaFoldDB" id="A0A1E5XHF4"/>